<dbReference type="PANTHER" id="PTHR34142:SF1">
    <property type="entry name" value="GLYCOSIDE HYDROLASE FAMILY 5 DOMAIN-CONTAINING PROTEIN"/>
    <property type="match status" value="1"/>
</dbReference>
<dbReference type="InterPro" id="IPR017853">
    <property type="entry name" value="GH"/>
</dbReference>
<comment type="similarity">
    <text evidence="3">Belongs to the glycosyl hydrolase 5 (cellulase A) family.</text>
</comment>
<protein>
    <submittedName>
        <fullName evidence="5">Endoglucanase</fullName>
    </submittedName>
</protein>
<dbReference type="PATRIC" id="fig|926556.3.peg.1736"/>
<dbReference type="HOGENOM" id="CLU_012932_3_0_10"/>
<dbReference type="KEGG" id="evi:Echvi_1632"/>
<dbReference type="Proteomes" id="UP000010796">
    <property type="component" value="Chromosome"/>
</dbReference>
<evidence type="ECO:0000256" key="2">
    <source>
        <dbReference type="ARBA" id="ARBA00023295"/>
    </source>
</evidence>
<dbReference type="GO" id="GO:0000272">
    <property type="term" value="P:polysaccharide catabolic process"/>
    <property type="evidence" value="ECO:0007669"/>
    <property type="project" value="InterPro"/>
</dbReference>
<gene>
    <name evidence="5" type="ordered locus">Echvi_1632</name>
</gene>
<dbReference type="PANTHER" id="PTHR34142">
    <property type="entry name" value="ENDO-BETA-1,4-GLUCANASE A"/>
    <property type="match status" value="1"/>
</dbReference>
<keyword evidence="1 3" id="KW-0378">Hydrolase</keyword>
<dbReference type="InterPro" id="IPR001547">
    <property type="entry name" value="Glyco_hydro_5"/>
</dbReference>
<dbReference type="SUPFAM" id="SSF51445">
    <property type="entry name" value="(Trans)glycosidases"/>
    <property type="match status" value="1"/>
</dbReference>
<reference evidence="6" key="1">
    <citation type="submission" date="2012-02" db="EMBL/GenBank/DDBJ databases">
        <title>The complete genome of Echinicola vietnamensis DSM 17526.</title>
        <authorList>
            <person name="Lucas S."/>
            <person name="Copeland A."/>
            <person name="Lapidus A."/>
            <person name="Glavina del Rio T."/>
            <person name="Dalin E."/>
            <person name="Tice H."/>
            <person name="Bruce D."/>
            <person name="Goodwin L."/>
            <person name="Pitluck S."/>
            <person name="Peters L."/>
            <person name="Ovchinnikova G."/>
            <person name="Teshima H."/>
            <person name="Kyrpides N."/>
            <person name="Mavromatis K."/>
            <person name="Ivanova N."/>
            <person name="Brettin T."/>
            <person name="Detter J.C."/>
            <person name="Han C."/>
            <person name="Larimer F."/>
            <person name="Land M."/>
            <person name="Hauser L."/>
            <person name="Markowitz V."/>
            <person name="Cheng J.-F."/>
            <person name="Hugenholtz P."/>
            <person name="Woyke T."/>
            <person name="Wu D."/>
            <person name="Brambilla E."/>
            <person name="Klenk H.-P."/>
            <person name="Eisen J.A."/>
        </authorList>
    </citation>
    <scope>NUCLEOTIDE SEQUENCE [LARGE SCALE GENOMIC DNA]</scope>
    <source>
        <strain evidence="6">DSM 17526 / LMG 23754 / KMM 6221</strain>
    </source>
</reference>
<dbReference type="Gene3D" id="3.20.20.80">
    <property type="entry name" value="Glycosidases"/>
    <property type="match status" value="1"/>
</dbReference>
<evidence type="ECO:0000259" key="4">
    <source>
        <dbReference type="Pfam" id="PF00150"/>
    </source>
</evidence>
<dbReference type="eggNOG" id="COG2730">
    <property type="taxonomic scope" value="Bacteria"/>
</dbReference>
<name>L0FX61_ECHVK</name>
<feature type="domain" description="Glycoside hydrolase family 5" evidence="4">
    <location>
        <begin position="44"/>
        <end position="286"/>
    </location>
</feature>
<accession>L0FX61</accession>
<dbReference type="GO" id="GO:0004553">
    <property type="term" value="F:hydrolase activity, hydrolyzing O-glycosyl compounds"/>
    <property type="evidence" value="ECO:0007669"/>
    <property type="project" value="InterPro"/>
</dbReference>
<proteinExistence type="inferred from homology"/>
<dbReference type="EMBL" id="CP003346">
    <property type="protein sequence ID" value="AGA77897.1"/>
    <property type="molecule type" value="Genomic_DNA"/>
</dbReference>
<evidence type="ECO:0000313" key="6">
    <source>
        <dbReference type="Proteomes" id="UP000010796"/>
    </source>
</evidence>
<keyword evidence="2 3" id="KW-0326">Glycosidase</keyword>
<organism evidence="5 6">
    <name type="scientific">Echinicola vietnamensis (strain DSM 17526 / LMG 23754 / KMM 6221)</name>
    <dbReference type="NCBI Taxonomy" id="926556"/>
    <lineage>
        <taxon>Bacteria</taxon>
        <taxon>Pseudomonadati</taxon>
        <taxon>Bacteroidota</taxon>
        <taxon>Cytophagia</taxon>
        <taxon>Cytophagales</taxon>
        <taxon>Cyclobacteriaceae</taxon>
        <taxon>Echinicola</taxon>
    </lineage>
</organism>
<dbReference type="STRING" id="926556.Echvi_1632"/>
<dbReference type="RefSeq" id="WP_015265460.1">
    <property type="nucleotide sequence ID" value="NC_019904.1"/>
</dbReference>
<evidence type="ECO:0000256" key="1">
    <source>
        <dbReference type="ARBA" id="ARBA00022801"/>
    </source>
</evidence>
<sequence>MYQSIYILLFLLFGCNTTSDGSPVSELVDDEGVSPLSVVGTQLVDEHGDLVSLRGVSFGWHNWWPRFYNANSVKWLKKDWHVNVVRAAMGVEPEDGYLERPAWGMEKVKAVVEAAIAEEIYVIIDWHSHHIHLEEAKEFFVKMATKYGNHPNVIYEIYNEPEDDTWPEVKAYSEEVIKAIRKVDADNLILVGSPHWGQDVHLAADDPIIGHENLMYTLHFYAATHKEPLRKRADYALSKGLPLFVSECASMEASGDGKIDQASWEAWYTWMEQNGISWLTWSVSDKDETCSMLLPSASSSGGWGDGDLKAWATLTKRYLSQHQ</sequence>
<keyword evidence="6" id="KW-1185">Reference proteome</keyword>
<evidence type="ECO:0000313" key="5">
    <source>
        <dbReference type="EMBL" id="AGA77897.1"/>
    </source>
</evidence>
<evidence type="ECO:0000256" key="3">
    <source>
        <dbReference type="RuleBase" id="RU361153"/>
    </source>
</evidence>
<dbReference type="AlphaFoldDB" id="L0FX61"/>
<dbReference type="OrthoDB" id="154460at2"/>
<dbReference type="Pfam" id="PF00150">
    <property type="entry name" value="Cellulase"/>
    <property type="match status" value="1"/>
</dbReference>